<evidence type="ECO:0000256" key="5">
    <source>
        <dbReference type="ARBA" id="ARBA00022771"/>
    </source>
</evidence>
<dbReference type="GO" id="GO:0061630">
    <property type="term" value="F:ubiquitin protein ligase activity"/>
    <property type="evidence" value="ECO:0007669"/>
    <property type="project" value="UniProtKB-EC"/>
</dbReference>
<dbReference type="InterPro" id="IPR001841">
    <property type="entry name" value="Znf_RING"/>
</dbReference>
<dbReference type="SUPFAM" id="SSF57850">
    <property type="entry name" value="RING/U-box"/>
    <property type="match status" value="1"/>
</dbReference>
<evidence type="ECO:0000256" key="9">
    <source>
        <dbReference type="SAM" id="MobiDB-lite"/>
    </source>
</evidence>
<dbReference type="PANTHER" id="PTHR22937">
    <property type="entry name" value="E3 UBIQUITIN-PROTEIN LIGASE RNF165"/>
    <property type="match status" value="1"/>
</dbReference>
<feature type="region of interest" description="Disordered" evidence="9">
    <location>
        <begin position="1"/>
        <end position="27"/>
    </location>
</feature>
<evidence type="ECO:0000313" key="11">
    <source>
        <dbReference type="EMBL" id="RNF06273.1"/>
    </source>
</evidence>
<protein>
    <recommendedName>
        <fullName evidence="2">RING-type E3 ubiquitin transferase</fullName>
        <ecNumber evidence="2">2.3.2.27</ecNumber>
    </recommendedName>
</protein>
<dbReference type="PANTHER" id="PTHR22937:SF65">
    <property type="entry name" value="E3 UBIQUITIN-PROTEIN LIGASE ARK2C"/>
    <property type="match status" value="1"/>
</dbReference>
<dbReference type="AlphaFoldDB" id="A0A422NLD1"/>
<feature type="region of interest" description="Disordered" evidence="9">
    <location>
        <begin position="300"/>
        <end position="331"/>
    </location>
</feature>
<evidence type="ECO:0000256" key="1">
    <source>
        <dbReference type="ARBA" id="ARBA00000900"/>
    </source>
</evidence>
<keyword evidence="6" id="KW-0833">Ubl conjugation pathway</keyword>
<dbReference type="OrthoDB" id="8062037at2759"/>
<keyword evidence="4" id="KW-0479">Metal-binding</keyword>
<dbReference type="GeneID" id="40328082"/>
<keyword evidence="5 8" id="KW-0863">Zinc-finger</keyword>
<dbReference type="VEuPathDB" id="TriTrypDB:TRSC58_02217"/>
<feature type="compositionally biased region" description="Polar residues" evidence="9">
    <location>
        <begin position="385"/>
        <end position="394"/>
    </location>
</feature>
<evidence type="ECO:0000256" key="3">
    <source>
        <dbReference type="ARBA" id="ARBA00022679"/>
    </source>
</evidence>
<dbReference type="InterPro" id="IPR013083">
    <property type="entry name" value="Znf_RING/FYVE/PHD"/>
</dbReference>
<proteinExistence type="predicted"/>
<dbReference type="GO" id="GO:0008270">
    <property type="term" value="F:zinc ion binding"/>
    <property type="evidence" value="ECO:0007669"/>
    <property type="project" value="UniProtKB-KW"/>
</dbReference>
<feature type="compositionally biased region" description="Polar residues" evidence="9">
    <location>
        <begin position="1"/>
        <end position="17"/>
    </location>
</feature>
<keyword evidence="3" id="KW-0808">Transferase</keyword>
<evidence type="ECO:0000256" key="7">
    <source>
        <dbReference type="ARBA" id="ARBA00022833"/>
    </source>
</evidence>
<evidence type="ECO:0000313" key="12">
    <source>
        <dbReference type="Proteomes" id="UP000283634"/>
    </source>
</evidence>
<dbReference type="OMA" id="HARWDSS"/>
<dbReference type="RefSeq" id="XP_029239166.1">
    <property type="nucleotide sequence ID" value="XM_029381088.1"/>
</dbReference>
<gene>
    <name evidence="11" type="ORF">TraAM80_04149</name>
</gene>
<evidence type="ECO:0000256" key="2">
    <source>
        <dbReference type="ARBA" id="ARBA00012483"/>
    </source>
</evidence>
<dbReference type="Gene3D" id="3.30.40.10">
    <property type="entry name" value="Zinc/RING finger domain, C3HC4 (zinc finger)"/>
    <property type="match status" value="1"/>
</dbReference>
<evidence type="ECO:0000259" key="10">
    <source>
        <dbReference type="PROSITE" id="PS50089"/>
    </source>
</evidence>
<evidence type="ECO:0000256" key="4">
    <source>
        <dbReference type="ARBA" id="ARBA00022723"/>
    </source>
</evidence>
<dbReference type="Proteomes" id="UP000283634">
    <property type="component" value="Unassembled WGS sequence"/>
</dbReference>
<feature type="compositionally biased region" description="Pro residues" evidence="9">
    <location>
        <begin position="312"/>
        <end position="322"/>
    </location>
</feature>
<name>A0A422NLD1_TRYRA</name>
<sequence length="599" mass="65638">MGDATSDNRYAFSRTQPISPPGYVASVTGGAPAHQNALVRGGHTVLHAATTPTTSTQGVSMPHQGSALMTNNPPTRSQFLAHREGFLTQLRGRYASAPTVAPPTANERSFPRWDSSFVNNNSNDSSHAVTVCVGSVEDAPPQGYFFTPISIGNPAENAPFASSFPYSTTPVLGRGPVESARAMGGRMPSSETSFQQRVKHSPSLSLPFDAMHGVARRSPGFAVPYSLNGLPQSQRGEKAGTQSNSVYPPFVSYGGTAAPSHYMDPNMHGFFLQSRQVPQTAWNVAAPALNVLHASLFSAERGSSAPQHDAGIPPPPPLPYPDQPEEQMRSYPRDTVGEPFMAAIDPSLQRVGQRHQNPAFWELFERLTYRPSSRRRRRGTAATGLQQRSEQSRVGGNPPAGGWVRPFRHFAQAAPSVIPSISSVRPRSGTPPPPPIMSWEMRNPRATLHFALTHRVPRLSESYLFEAAHSPDVDNMSYEELLDLAESIGRVERGVPRERLLELRVVLQPIHFGVTSPCRVTTERTEEALSPRQELQQSFSTREDECLTCCVCLDSFAVGHVATQLPCCHHFLHEGCASRWFESHFRCPICTRDVRDAEH</sequence>
<keyword evidence="7" id="KW-0862">Zinc</keyword>
<dbReference type="InterPro" id="IPR045191">
    <property type="entry name" value="MBR1/2-like"/>
</dbReference>
<keyword evidence="12" id="KW-1185">Reference proteome</keyword>
<evidence type="ECO:0000256" key="8">
    <source>
        <dbReference type="PROSITE-ProRule" id="PRU00175"/>
    </source>
</evidence>
<feature type="region of interest" description="Disordered" evidence="9">
    <location>
        <begin position="372"/>
        <end position="400"/>
    </location>
</feature>
<dbReference type="PROSITE" id="PS50089">
    <property type="entry name" value="ZF_RING_2"/>
    <property type="match status" value="1"/>
</dbReference>
<feature type="domain" description="RING-type" evidence="10">
    <location>
        <begin position="549"/>
        <end position="591"/>
    </location>
</feature>
<evidence type="ECO:0000256" key="6">
    <source>
        <dbReference type="ARBA" id="ARBA00022786"/>
    </source>
</evidence>
<dbReference type="EC" id="2.3.2.27" evidence="2"/>
<accession>A0A422NLD1</accession>
<comment type="catalytic activity">
    <reaction evidence="1">
        <text>S-ubiquitinyl-[E2 ubiquitin-conjugating enzyme]-L-cysteine + [acceptor protein]-L-lysine = [E2 ubiquitin-conjugating enzyme]-L-cysteine + N(6)-ubiquitinyl-[acceptor protein]-L-lysine.</text>
        <dbReference type="EC" id="2.3.2.27"/>
    </reaction>
</comment>
<dbReference type="Pfam" id="PF13639">
    <property type="entry name" value="zf-RING_2"/>
    <property type="match status" value="1"/>
</dbReference>
<reference evidence="11 12" key="1">
    <citation type="journal article" date="2018" name="BMC Genomics">
        <title>Genomic comparison of Trypanosoma conorhini and Trypanosoma rangeli to Trypanosoma cruzi strains of high and low virulence.</title>
        <authorList>
            <person name="Bradwell K.R."/>
            <person name="Koparde V.N."/>
            <person name="Matveyev A.V."/>
            <person name="Serrano M.G."/>
            <person name="Alves J.M."/>
            <person name="Parikh H."/>
            <person name="Huang B."/>
            <person name="Lee V."/>
            <person name="Espinosa-Alvarez O."/>
            <person name="Ortiz P.A."/>
            <person name="Costa-Martins A.G."/>
            <person name="Teixeira M.M."/>
            <person name="Buck G.A."/>
        </authorList>
    </citation>
    <scope>NUCLEOTIDE SEQUENCE [LARGE SCALE GENOMIC DNA]</scope>
    <source>
        <strain evidence="11 12">AM80</strain>
    </source>
</reference>
<comment type="caution">
    <text evidence="11">The sequence shown here is derived from an EMBL/GenBank/DDBJ whole genome shotgun (WGS) entry which is preliminary data.</text>
</comment>
<dbReference type="EMBL" id="MKGL01000113">
    <property type="protein sequence ID" value="RNF06273.1"/>
    <property type="molecule type" value="Genomic_DNA"/>
</dbReference>
<organism evidence="11 12">
    <name type="scientific">Trypanosoma rangeli</name>
    <dbReference type="NCBI Taxonomy" id="5698"/>
    <lineage>
        <taxon>Eukaryota</taxon>
        <taxon>Discoba</taxon>
        <taxon>Euglenozoa</taxon>
        <taxon>Kinetoplastea</taxon>
        <taxon>Metakinetoplastina</taxon>
        <taxon>Trypanosomatida</taxon>
        <taxon>Trypanosomatidae</taxon>
        <taxon>Trypanosoma</taxon>
        <taxon>Herpetosoma</taxon>
    </lineage>
</organism>